<dbReference type="EMBL" id="PGLV01000001">
    <property type="protein sequence ID" value="POZ56455.1"/>
    <property type="molecule type" value="Genomic_DNA"/>
</dbReference>
<dbReference type="PROSITE" id="PS51257">
    <property type="entry name" value="PROKAR_LIPOPROTEIN"/>
    <property type="match status" value="1"/>
</dbReference>
<organism evidence="2 3">
    <name type="scientific">Lysinibacillus sphaericus</name>
    <name type="common">Bacillus sphaericus</name>
    <dbReference type="NCBI Taxonomy" id="1421"/>
    <lineage>
        <taxon>Bacteria</taxon>
        <taxon>Bacillati</taxon>
        <taxon>Bacillota</taxon>
        <taxon>Bacilli</taxon>
        <taxon>Bacillales</taxon>
        <taxon>Bacillaceae</taxon>
        <taxon>Lysinibacillus</taxon>
    </lineage>
</organism>
<dbReference type="AlphaFoldDB" id="A0A2S5D080"/>
<reference evidence="2 3" key="1">
    <citation type="submission" date="2017-11" db="EMBL/GenBank/DDBJ databases">
        <title>Genome sequence of Lysinibacillus sphaericus, a lignin-degrading bacteria isolated from municipal solid waste soil.</title>
        <authorList>
            <person name="Persinoti G.F."/>
            <person name="Paixao D.A."/>
            <person name="Bugg T.D."/>
            <person name="Squina F.M."/>
        </authorList>
    </citation>
    <scope>NUCLEOTIDE SEQUENCE [LARGE SCALE GENOMIC DNA]</scope>
    <source>
        <strain evidence="2 3">A1</strain>
    </source>
</reference>
<protein>
    <submittedName>
        <fullName evidence="2">Uncharacterized protein</fullName>
    </submittedName>
</protein>
<feature type="compositionally biased region" description="Polar residues" evidence="1">
    <location>
        <begin position="29"/>
        <end position="47"/>
    </location>
</feature>
<evidence type="ECO:0000256" key="1">
    <source>
        <dbReference type="SAM" id="MobiDB-lite"/>
    </source>
</evidence>
<proteinExistence type="predicted"/>
<evidence type="ECO:0000313" key="3">
    <source>
        <dbReference type="Proteomes" id="UP000237319"/>
    </source>
</evidence>
<sequence length="180" mass="19882">MKKLIFSAALVLSLGLAGCGETKKENVSGTVESASAQNDTDTDNSQVENEKDDTGVEEIKINQVVVDNESYKATLVEIVKKTDDIWGNSIDVIYEIENKLDYTIGVQARSVSADGYMVDEAILNMSQEVGAGKKAKAILTISDFDGYDFPELKNDLEMQLYVFNYDSFIEIAEHEVKVSF</sequence>
<evidence type="ECO:0000313" key="2">
    <source>
        <dbReference type="EMBL" id="POZ56455.1"/>
    </source>
</evidence>
<feature type="region of interest" description="Disordered" evidence="1">
    <location>
        <begin position="29"/>
        <end position="52"/>
    </location>
</feature>
<comment type="caution">
    <text evidence="2">The sequence shown here is derived from an EMBL/GenBank/DDBJ whole genome shotgun (WGS) entry which is preliminary data.</text>
</comment>
<keyword evidence="3" id="KW-1185">Reference proteome</keyword>
<dbReference type="Proteomes" id="UP000237319">
    <property type="component" value="Unassembled WGS sequence"/>
</dbReference>
<name>A0A2S5D080_LYSSH</name>
<dbReference type="RefSeq" id="WP_103976580.1">
    <property type="nucleotide sequence ID" value="NZ_PGLV01000001.1"/>
</dbReference>
<gene>
    <name evidence="2" type="ORF">LYSIN_01238</name>
</gene>
<accession>A0A2S5D080</accession>